<dbReference type="Gene3D" id="3.30.110.40">
    <property type="entry name" value="TusA-like domain"/>
    <property type="match status" value="1"/>
</dbReference>
<evidence type="ECO:0000313" key="2">
    <source>
        <dbReference type="EMBL" id="GLI35499.1"/>
    </source>
</evidence>
<sequence>MQADKKLDLCGVLAPYCLLMCKSELAYMEPEAILEVHLRDPQTIEDLLTILDRSGETVLAQLQGEDHTCLWILKGKSKRPHAAASPGM</sequence>
<comment type="caution">
    <text evidence="2">The sequence shown here is derived from an EMBL/GenBank/DDBJ whole genome shotgun (WGS) entry which is preliminary data.</text>
</comment>
<proteinExistence type="predicted"/>
<feature type="domain" description="UPF0033" evidence="1">
    <location>
        <begin position="5"/>
        <end position="73"/>
    </location>
</feature>
<evidence type="ECO:0000313" key="3">
    <source>
        <dbReference type="Proteomes" id="UP001144372"/>
    </source>
</evidence>
<dbReference type="CDD" id="cd00291">
    <property type="entry name" value="SirA_YedF_YeeD"/>
    <property type="match status" value="1"/>
</dbReference>
<name>A0A9W6FV90_9BACT</name>
<organism evidence="2 3">
    <name type="scientific">Desulforhabdus amnigena</name>
    <dbReference type="NCBI Taxonomy" id="40218"/>
    <lineage>
        <taxon>Bacteria</taxon>
        <taxon>Pseudomonadati</taxon>
        <taxon>Thermodesulfobacteriota</taxon>
        <taxon>Syntrophobacteria</taxon>
        <taxon>Syntrophobacterales</taxon>
        <taxon>Syntrophobacteraceae</taxon>
        <taxon>Desulforhabdus</taxon>
    </lineage>
</organism>
<dbReference type="RefSeq" id="WP_281795383.1">
    <property type="nucleotide sequence ID" value="NZ_BSDR01000001.1"/>
</dbReference>
<keyword evidence="3" id="KW-1185">Reference proteome</keyword>
<accession>A0A9W6FV90</accession>
<dbReference type="EMBL" id="BSDR01000001">
    <property type="protein sequence ID" value="GLI35499.1"/>
    <property type="molecule type" value="Genomic_DNA"/>
</dbReference>
<protein>
    <recommendedName>
        <fullName evidence="1">UPF0033 domain-containing protein</fullName>
    </recommendedName>
</protein>
<dbReference type="InterPro" id="IPR001455">
    <property type="entry name" value="TusA-like"/>
</dbReference>
<dbReference type="AlphaFoldDB" id="A0A9W6FV90"/>
<reference evidence="2" key="1">
    <citation type="submission" date="2022-12" db="EMBL/GenBank/DDBJ databases">
        <title>Reference genome sequencing for broad-spectrum identification of bacterial and archaeal isolates by mass spectrometry.</title>
        <authorList>
            <person name="Sekiguchi Y."/>
            <person name="Tourlousse D.M."/>
        </authorList>
    </citation>
    <scope>NUCLEOTIDE SEQUENCE</scope>
    <source>
        <strain evidence="2">ASRB1</strain>
    </source>
</reference>
<dbReference type="InterPro" id="IPR036868">
    <property type="entry name" value="TusA-like_sf"/>
</dbReference>
<dbReference type="Pfam" id="PF01206">
    <property type="entry name" value="TusA"/>
    <property type="match status" value="1"/>
</dbReference>
<dbReference type="SUPFAM" id="SSF64307">
    <property type="entry name" value="SirA-like"/>
    <property type="match status" value="1"/>
</dbReference>
<dbReference type="Proteomes" id="UP001144372">
    <property type="component" value="Unassembled WGS sequence"/>
</dbReference>
<evidence type="ECO:0000259" key="1">
    <source>
        <dbReference type="Pfam" id="PF01206"/>
    </source>
</evidence>
<gene>
    <name evidence="2" type="ORF">DAMNIGENAA_29320</name>
</gene>